<name>A0A0B1SA77_OESDE</name>
<organism evidence="6 8">
    <name type="scientific">Oesophagostomum dentatum</name>
    <name type="common">Nodular worm</name>
    <dbReference type="NCBI Taxonomy" id="61180"/>
    <lineage>
        <taxon>Eukaryota</taxon>
        <taxon>Metazoa</taxon>
        <taxon>Ecdysozoa</taxon>
        <taxon>Nematoda</taxon>
        <taxon>Chromadorea</taxon>
        <taxon>Rhabditida</taxon>
        <taxon>Rhabditina</taxon>
        <taxon>Rhabditomorpha</taxon>
        <taxon>Strongyloidea</taxon>
        <taxon>Strongylidae</taxon>
        <taxon>Oesophagostomum</taxon>
    </lineage>
</organism>
<feature type="domain" description="NR LBD" evidence="5">
    <location>
        <begin position="16"/>
        <end position="130"/>
    </location>
</feature>
<feature type="region of interest" description="Disordered" evidence="4">
    <location>
        <begin position="131"/>
        <end position="156"/>
    </location>
</feature>
<proteinExistence type="predicted"/>
<dbReference type="OrthoDB" id="5873977at2759"/>
<keyword evidence="3" id="KW-0675">Receptor</keyword>
<evidence type="ECO:0000259" key="5">
    <source>
        <dbReference type="Pfam" id="PF00104"/>
    </source>
</evidence>
<keyword evidence="1" id="KW-0805">Transcription regulation</keyword>
<gene>
    <name evidence="7" type="ORF">OESDEN_09668</name>
    <name evidence="6" type="ORF">OESDEN_19877</name>
</gene>
<evidence type="ECO:0000256" key="2">
    <source>
        <dbReference type="ARBA" id="ARBA00023163"/>
    </source>
</evidence>
<sequence length="156" mass="17207">MKDVRTGLKPLTLESVMKTKWCDLFVLGLMQCAEEVGLTRMLEAMNSHLAACSRVGQLKSEKFEEVSQQINYLLLLVSRFSEAKLSPMEFAYLKLVSFTANDIPSSTCAADTRPVNVTACQELYEHVVASSSTDDSTSEDNETHMTTSSVGAAIER</sequence>
<keyword evidence="2" id="KW-0804">Transcription</keyword>
<dbReference type="InterPro" id="IPR035500">
    <property type="entry name" value="NHR-like_dom_sf"/>
</dbReference>
<dbReference type="AlphaFoldDB" id="A0A0B1SA77"/>
<keyword evidence="8" id="KW-1185">Reference proteome</keyword>
<dbReference type="InterPro" id="IPR000536">
    <property type="entry name" value="Nucl_hrmn_rcpt_lig-bd"/>
</dbReference>
<evidence type="ECO:0000313" key="6">
    <source>
        <dbReference type="EMBL" id="KHJ80447.1"/>
    </source>
</evidence>
<evidence type="ECO:0000313" key="8">
    <source>
        <dbReference type="Proteomes" id="UP000053660"/>
    </source>
</evidence>
<dbReference type="Proteomes" id="UP000053660">
    <property type="component" value="Unassembled WGS sequence"/>
</dbReference>
<protein>
    <recommendedName>
        <fullName evidence="5">NR LBD domain-containing protein</fullName>
    </recommendedName>
</protein>
<dbReference type="Pfam" id="PF00104">
    <property type="entry name" value="Hormone_recep"/>
    <property type="match status" value="1"/>
</dbReference>
<evidence type="ECO:0000256" key="3">
    <source>
        <dbReference type="ARBA" id="ARBA00023170"/>
    </source>
</evidence>
<evidence type="ECO:0000313" key="7">
    <source>
        <dbReference type="EMBL" id="KHJ90487.1"/>
    </source>
</evidence>
<evidence type="ECO:0000256" key="1">
    <source>
        <dbReference type="ARBA" id="ARBA00023015"/>
    </source>
</evidence>
<dbReference type="EMBL" id="KN600615">
    <property type="protein sequence ID" value="KHJ80447.1"/>
    <property type="molecule type" value="Genomic_DNA"/>
</dbReference>
<reference evidence="6 8" key="1">
    <citation type="submission" date="2014-03" db="EMBL/GenBank/DDBJ databases">
        <title>Draft genome of the hookworm Oesophagostomum dentatum.</title>
        <authorList>
            <person name="Mitreva M."/>
        </authorList>
    </citation>
    <scope>NUCLEOTIDE SEQUENCE [LARGE SCALE GENOMIC DNA]</scope>
    <source>
        <strain evidence="6 8">OD-Hann</strain>
    </source>
</reference>
<dbReference type="Gene3D" id="1.10.565.10">
    <property type="entry name" value="Retinoid X Receptor"/>
    <property type="match status" value="1"/>
</dbReference>
<accession>A0A0B1SA77</accession>
<dbReference type="EMBL" id="KN552968">
    <property type="protein sequence ID" value="KHJ90487.1"/>
    <property type="molecule type" value="Genomic_DNA"/>
</dbReference>
<dbReference type="SUPFAM" id="SSF48508">
    <property type="entry name" value="Nuclear receptor ligand-binding domain"/>
    <property type="match status" value="1"/>
</dbReference>
<evidence type="ECO:0000256" key="4">
    <source>
        <dbReference type="SAM" id="MobiDB-lite"/>
    </source>
</evidence>